<dbReference type="EMBL" id="JADNRY010000116">
    <property type="protein sequence ID" value="KAF9064744.1"/>
    <property type="molecule type" value="Genomic_DNA"/>
</dbReference>
<dbReference type="OrthoDB" id="10552088at2759"/>
<organism evidence="1 2">
    <name type="scientific">Rhodocollybia butyracea</name>
    <dbReference type="NCBI Taxonomy" id="206335"/>
    <lineage>
        <taxon>Eukaryota</taxon>
        <taxon>Fungi</taxon>
        <taxon>Dikarya</taxon>
        <taxon>Basidiomycota</taxon>
        <taxon>Agaricomycotina</taxon>
        <taxon>Agaricomycetes</taxon>
        <taxon>Agaricomycetidae</taxon>
        <taxon>Agaricales</taxon>
        <taxon>Marasmiineae</taxon>
        <taxon>Omphalotaceae</taxon>
        <taxon>Rhodocollybia</taxon>
    </lineage>
</organism>
<proteinExistence type="predicted"/>
<name>A0A9P5U3P7_9AGAR</name>
<dbReference type="Proteomes" id="UP000772434">
    <property type="component" value="Unassembled WGS sequence"/>
</dbReference>
<accession>A0A9P5U3P7</accession>
<evidence type="ECO:0000313" key="1">
    <source>
        <dbReference type="EMBL" id="KAF9064744.1"/>
    </source>
</evidence>
<reference evidence="1" key="1">
    <citation type="submission" date="2020-11" db="EMBL/GenBank/DDBJ databases">
        <authorList>
            <consortium name="DOE Joint Genome Institute"/>
            <person name="Ahrendt S."/>
            <person name="Riley R."/>
            <person name="Andreopoulos W."/>
            <person name="Labutti K."/>
            <person name="Pangilinan J."/>
            <person name="Ruiz-Duenas F.J."/>
            <person name="Barrasa J.M."/>
            <person name="Sanchez-Garcia M."/>
            <person name="Camarero S."/>
            <person name="Miyauchi S."/>
            <person name="Serrano A."/>
            <person name="Linde D."/>
            <person name="Babiker R."/>
            <person name="Drula E."/>
            <person name="Ayuso-Fernandez I."/>
            <person name="Pacheco R."/>
            <person name="Padilla G."/>
            <person name="Ferreira P."/>
            <person name="Barriuso J."/>
            <person name="Kellner H."/>
            <person name="Castanera R."/>
            <person name="Alfaro M."/>
            <person name="Ramirez L."/>
            <person name="Pisabarro A.G."/>
            <person name="Kuo A."/>
            <person name="Tritt A."/>
            <person name="Lipzen A."/>
            <person name="He G."/>
            <person name="Yan M."/>
            <person name="Ng V."/>
            <person name="Cullen D."/>
            <person name="Martin F."/>
            <person name="Rosso M.-N."/>
            <person name="Henrissat B."/>
            <person name="Hibbett D."/>
            <person name="Martinez A.T."/>
            <person name="Grigoriev I.V."/>
        </authorList>
    </citation>
    <scope>NUCLEOTIDE SEQUENCE</scope>
    <source>
        <strain evidence="1">AH 40177</strain>
    </source>
</reference>
<protein>
    <submittedName>
        <fullName evidence="1">Uncharacterized protein</fullName>
    </submittedName>
</protein>
<evidence type="ECO:0000313" key="2">
    <source>
        <dbReference type="Proteomes" id="UP000772434"/>
    </source>
</evidence>
<dbReference type="AlphaFoldDB" id="A0A9P5U3P7"/>
<keyword evidence="2" id="KW-1185">Reference proteome</keyword>
<gene>
    <name evidence="1" type="ORF">BDP27DRAFT_1333047</name>
</gene>
<sequence length="223" mass="24329">MQPNGDYEAIWRALPFDLSFLDDAGPTQWLLSGLPDMECSGIDCDDGFLDILMTAPNAAPNIGTCPVDPALTSEMNAGGLVNDVLMLGNNGICALDPALTVIDTGRVDNTTTSEACEGFLSAKDCNTIQKVRKWPGSWYTFEIKNGFIVMDTIRGGEGKRPQGNSKDYQFDAAFPGVSYKRSTVSKAYDTYRQHKQSALFQHYVDMGATVTATWAKFDRAAKV</sequence>
<comment type="caution">
    <text evidence="1">The sequence shown here is derived from an EMBL/GenBank/DDBJ whole genome shotgun (WGS) entry which is preliminary data.</text>
</comment>